<protein>
    <submittedName>
        <fullName evidence="1">Uncharacterized protein</fullName>
    </submittedName>
</protein>
<organism evidence="1 2">
    <name type="scientific">Salix dunnii</name>
    <dbReference type="NCBI Taxonomy" id="1413687"/>
    <lineage>
        <taxon>Eukaryota</taxon>
        <taxon>Viridiplantae</taxon>
        <taxon>Streptophyta</taxon>
        <taxon>Embryophyta</taxon>
        <taxon>Tracheophyta</taxon>
        <taxon>Spermatophyta</taxon>
        <taxon>Magnoliopsida</taxon>
        <taxon>eudicotyledons</taxon>
        <taxon>Gunneridae</taxon>
        <taxon>Pentapetalae</taxon>
        <taxon>rosids</taxon>
        <taxon>fabids</taxon>
        <taxon>Malpighiales</taxon>
        <taxon>Salicaceae</taxon>
        <taxon>Saliceae</taxon>
        <taxon>Salix</taxon>
    </lineage>
</organism>
<comment type="caution">
    <text evidence="1">The sequence shown here is derived from an EMBL/GenBank/DDBJ whole genome shotgun (WGS) entry which is preliminary data.</text>
</comment>
<dbReference type="Proteomes" id="UP000657918">
    <property type="component" value="Unassembled WGS sequence"/>
</dbReference>
<gene>
    <name evidence="1" type="ORF">SADUNF_Sadunf01G0177600</name>
</gene>
<accession>A0A835NCS5</accession>
<sequence>MAMVFSKFLTAYDIENGLSILGCSLAPPCIASHTIFERVERVKAEQVISQQRSVRCFAI</sequence>
<keyword evidence="2" id="KW-1185">Reference proteome</keyword>
<evidence type="ECO:0000313" key="1">
    <source>
        <dbReference type="EMBL" id="KAF9690265.1"/>
    </source>
</evidence>
<dbReference type="EMBL" id="JADGMS010000001">
    <property type="protein sequence ID" value="KAF9690265.1"/>
    <property type="molecule type" value="Genomic_DNA"/>
</dbReference>
<dbReference type="AlphaFoldDB" id="A0A835NCS5"/>
<evidence type="ECO:0000313" key="2">
    <source>
        <dbReference type="Proteomes" id="UP000657918"/>
    </source>
</evidence>
<reference evidence="1 2" key="1">
    <citation type="submission" date="2020-10" db="EMBL/GenBank/DDBJ databases">
        <title>Plant Genome Project.</title>
        <authorList>
            <person name="Zhang R.-G."/>
        </authorList>
    </citation>
    <scope>NUCLEOTIDE SEQUENCE [LARGE SCALE GENOMIC DNA]</scope>
    <source>
        <strain evidence="1">FAFU-HL-1</strain>
        <tissue evidence="1">Leaf</tissue>
    </source>
</reference>
<name>A0A835NCS5_9ROSI</name>
<proteinExistence type="predicted"/>